<feature type="region of interest" description="Disordered" evidence="5">
    <location>
        <begin position="309"/>
        <end position="351"/>
    </location>
</feature>
<evidence type="ECO:0000256" key="3">
    <source>
        <dbReference type="ARBA" id="ARBA00022741"/>
    </source>
</evidence>
<organism evidence="7 8">
    <name type="scientific">Enterocloster hominis</name>
    <name type="common">ex Liu et al. 2021</name>
    <dbReference type="NCBI Taxonomy" id="2763663"/>
    <lineage>
        <taxon>Bacteria</taxon>
        <taxon>Bacillati</taxon>
        <taxon>Bacillota</taxon>
        <taxon>Clostridia</taxon>
        <taxon>Lachnospirales</taxon>
        <taxon>Lachnospiraceae</taxon>
        <taxon>Enterocloster</taxon>
    </lineage>
</organism>
<dbReference type="InterPro" id="IPR003439">
    <property type="entry name" value="ABC_transporter-like_ATP-bd"/>
</dbReference>
<dbReference type="PANTHER" id="PTHR43335:SF4">
    <property type="entry name" value="ABC TRANSPORTER, ATP-BINDING PROTEIN"/>
    <property type="match status" value="1"/>
</dbReference>
<name>A0ABR7NSD8_9FIRM</name>
<dbReference type="Pfam" id="PF00005">
    <property type="entry name" value="ABC_tran"/>
    <property type="match status" value="1"/>
</dbReference>
<evidence type="ECO:0000256" key="1">
    <source>
        <dbReference type="ARBA" id="ARBA00005417"/>
    </source>
</evidence>
<keyword evidence="8" id="KW-1185">Reference proteome</keyword>
<evidence type="ECO:0000256" key="4">
    <source>
        <dbReference type="ARBA" id="ARBA00022840"/>
    </source>
</evidence>
<evidence type="ECO:0000256" key="2">
    <source>
        <dbReference type="ARBA" id="ARBA00022448"/>
    </source>
</evidence>
<dbReference type="PANTHER" id="PTHR43335">
    <property type="entry name" value="ABC TRANSPORTER, ATP-BINDING PROTEIN"/>
    <property type="match status" value="1"/>
</dbReference>
<dbReference type="SUPFAM" id="SSF52540">
    <property type="entry name" value="P-loop containing nucleoside triphosphate hydrolases"/>
    <property type="match status" value="1"/>
</dbReference>
<dbReference type="InterPro" id="IPR027417">
    <property type="entry name" value="P-loop_NTPase"/>
</dbReference>
<gene>
    <name evidence="7" type="ORF">H8708_07280</name>
</gene>
<evidence type="ECO:0000313" key="7">
    <source>
        <dbReference type="EMBL" id="MBC8599032.1"/>
    </source>
</evidence>
<dbReference type="PROSITE" id="PS50893">
    <property type="entry name" value="ABC_TRANSPORTER_2"/>
    <property type="match status" value="1"/>
</dbReference>
<feature type="domain" description="ABC transporter" evidence="6">
    <location>
        <begin position="2"/>
        <end position="231"/>
    </location>
</feature>
<dbReference type="EMBL" id="JACRTJ010000016">
    <property type="protein sequence ID" value="MBC8599032.1"/>
    <property type="molecule type" value="Genomic_DNA"/>
</dbReference>
<dbReference type="SMART" id="SM00382">
    <property type="entry name" value="AAA"/>
    <property type="match status" value="1"/>
</dbReference>
<reference evidence="7 8" key="1">
    <citation type="submission" date="2020-08" db="EMBL/GenBank/DDBJ databases">
        <title>Genome public.</title>
        <authorList>
            <person name="Liu C."/>
            <person name="Sun Q."/>
        </authorList>
    </citation>
    <scope>NUCLEOTIDE SEQUENCE [LARGE SCALE GENOMIC DNA]</scope>
    <source>
        <strain evidence="7 8">BX10</strain>
    </source>
</reference>
<accession>A0ABR7NSD8</accession>
<evidence type="ECO:0000313" key="8">
    <source>
        <dbReference type="Proteomes" id="UP000647491"/>
    </source>
</evidence>
<proteinExistence type="inferred from homology"/>
<evidence type="ECO:0000259" key="6">
    <source>
        <dbReference type="PROSITE" id="PS50893"/>
    </source>
</evidence>
<dbReference type="Proteomes" id="UP000647491">
    <property type="component" value="Unassembled WGS sequence"/>
</dbReference>
<sequence length="351" mass="38645">MIAVEHLTKRYGNVTAVDDLSFEIGDGHVYGFLGPNGAGKSTTMNIMTGCLSATEGHVKIDGYDIFEEPDKAKRLIGYLPEQPPLYMNETPAEYLRFVGEAKGLRGAELYKQIGEVLEKTKLTAMRNRRISALSKGYKQRVGIAQALLGDPRVIILDEPTVGLDPLQIIEIRDLIRELGKEHTVIFSSHILSEVQTICEKVLIISRGKLVAFDEPENLEKSLTAPGEITLTAEAEPEEVEALLEETGAVSGMDVKKEENGYARAVLRTSEEDIYAVSRSIFLKFAESGKVLLELGLKKADLEDIFIELTENGDREVPSDGEAEAENGQKTESGRETDSREEDSEEKGGNEP</sequence>
<evidence type="ECO:0000256" key="5">
    <source>
        <dbReference type="SAM" id="MobiDB-lite"/>
    </source>
</evidence>
<comment type="caution">
    <text evidence="7">The sequence shown here is derived from an EMBL/GenBank/DDBJ whole genome shotgun (WGS) entry which is preliminary data.</text>
</comment>
<dbReference type="RefSeq" id="WP_022274527.1">
    <property type="nucleotide sequence ID" value="NZ_JACRTJ010000016.1"/>
</dbReference>
<comment type="similarity">
    <text evidence="1">Belongs to the ABC transporter superfamily.</text>
</comment>
<feature type="compositionally biased region" description="Basic and acidic residues" evidence="5">
    <location>
        <begin position="326"/>
        <end position="337"/>
    </location>
</feature>
<dbReference type="Gene3D" id="3.40.50.300">
    <property type="entry name" value="P-loop containing nucleotide triphosphate hydrolases"/>
    <property type="match status" value="1"/>
</dbReference>
<dbReference type="InterPro" id="IPR003593">
    <property type="entry name" value="AAA+_ATPase"/>
</dbReference>
<keyword evidence="2" id="KW-0813">Transport</keyword>
<keyword evidence="3" id="KW-0547">Nucleotide-binding</keyword>
<keyword evidence="4 7" id="KW-0067">ATP-binding</keyword>
<protein>
    <submittedName>
        <fullName evidence="7">ABC transporter ATP-binding protein</fullName>
    </submittedName>
</protein>
<dbReference type="GO" id="GO:0005524">
    <property type="term" value="F:ATP binding"/>
    <property type="evidence" value="ECO:0007669"/>
    <property type="project" value="UniProtKB-KW"/>
</dbReference>